<evidence type="ECO:0000256" key="5">
    <source>
        <dbReference type="ARBA" id="ARBA00012507"/>
    </source>
</evidence>
<name>A0A8T0IHQ4_CERPU</name>
<proteinExistence type="inferred from homology"/>
<evidence type="ECO:0000256" key="3">
    <source>
        <dbReference type="ARBA" id="ARBA00004496"/>
    </source>
</evidence>
<feature type="domain" description="GDPGP1-like N-terminal" evidence="14">
    <location>
        <begin position="86"/>
        <end position="256"/>
    </location>
</feature>
<accession>A0A8T0IHQ4</accession>
<dbReference type="GO" id="GO:0006006">
    <property type="term" value="P:glucose metabolic process"/>
    <property type="evidence" value="ECO:0007669"/>
    <property type="project" value="TreeGrafter"/>
</dbReference>
<comment type="subcellular location">
    <subcellularLocation>
        <location evidence="3">Cytoplasm</location>
    </subcellularLocation>
</comment>
<comment type="similarity">
    <text evidence="4">Belongs to the GDPGP1 family.</text>
</comment>
<gene>
    <name evidence="15" type="ORF">KC19_3G060700</name>
</gene>
<dbReference type="InterPro" id="IPR026506">
    <property type="entry name" value="GDPGP"/>
</dbReference>
<dbReference type="InterPro" id="IPR058866">
    <property type="entry name" value="GDPGP1_N"/>
</dbReference>
<keyword evidence="9" id="KW-0808">Transferase</keyword>
<dbReference type="GO" id="GO:0000166">
    <property type="term" value="F:nucleotide binding"/>
    <property type="evidence" value="ECO:0007669"/>
    <property type="project" value="UniProtKB-KW"/>
</dbReference>
<keyword evidence="7" id="KW-0963">Cytoplasm</keyword>
<comment type="function">
    <text evidence="2">Specific and highly efficient GDP-D-glucose phosphorylase regulating the levels of GDP-D-glucose in cells.</text>
</comment>
<evidence type="ECO:0000256" key="2">
    <source>
        <dbReference type="ARBA" id="ARBA00003049"/>
    </source>
</evidence>
<keyword evidence="16" id="KW-1185">Reference proteome</keyword>
<evidence type="ECO:0000259" key="13">
    <source>
        <dbReference type="Pfam" id="PF26216"/>
    </source>
</evidence>
<feature type="domain" description="GDPGP1-like C-terminal" evidence="13">
    <location>
        <begin position="263"/>
        <end position="411"/>
    </location>
</feature>
<keyword evidence="12" id="KW-0378">Hydrolase</keyword>
<evidence type="ECO:0000256" key="9">
    <source>
        <dbReference type="ARBA" id="ARBA00022679"/>
    </source>
</evidence>
<evidence type="ECO:0000256" key="12">
    <source>
        <dbReference type="ARBA" id="ARBA00022801"/>
    </source>
</evidence>
<evidence type="ECO:0000256" key="8">
    <source>
        <dbReference type="ARBA" id="ARBA00022658"/>
    </source>
</evidence>
<evidence type="ECO:0000313" key="15">
    <source>
        <dbReference type="EMBL" id="KAG0582449.1"/>
    </source>
</evidence>
<evidence type="ECO:0000256" key="6">
    <source>
        <dbReference type="ARBA" id="ARBA00018857"/>
    </source>
</evidence>
<organism evidence="15 16">
    <name type="scientific">Ceratodon purpureus</name>
    <name type="common">Fire moss</name>
    <name type="synonym">Dicranum purpureum</name>
    <dbReference type="NCBI Taxonomy" id="3225"/>
    <lineage>
        <taxon>Eukaryota</taxon>
        <taxon>Viridiplantae</taxon>
        <taxon>Streptophyta</taxon>
        <taxon>Embryophyta</taxon>
        <taxon>Bryophyta</taxon>
        <taxon>Bryophytina</taxon>
        <taxon>Bryopsida</taxon>
        <taxon>Dicranidae</taxon>
        <taxon>Pseudoditrichales</taxon>
        <taxon>Ditrichaceae</taxon>
        <taxon>Ceratodon</taxon>
    </lineage>
</organism>
<dbReference type="GO" id="GO:0005737">
    <property type="term" value="C:cytoplasm"/>
    <property type="evidence" value="ECO:0007669"/>
    <property type="project" value="UniProtKB-SubCell"/>
</dbReference>
<dbReference type="EC" id="2.7.7.78" evidence="5"/>
<protein>
    <recommendedName>
        <fullName evidence="6">GDP-D-glucose phosphorylase 1</fullName>
        <ecNumber evidence="5">2.7.7.78</ecNumber>
    </recommendedName>
</protein>
<evidence type="ECO:0000256" key="11">
    <source>
        <dbReference type="ARBA" id="ARBA00022741"/>
    </source>
</evidence>
<keyword evidence="11" id="KW-0547">Nucleotide-binding</keyword>
<keyword evidence="10" id="KW-0548">Nucleotidyltransferase</keyword>
<dbReference type="EMBL" id="CM026423">
    <property type="protein sequence ID" value="KAG0582449.1"/>
    <property type="molecule type" value="Genomic_DNA"/>
</dbReference>
<dbReference type="Pfam" id="PF26217">
    <property type="entry name" value="GDPGP1_N"/>
    <property type="match status" value="1"/>
</dbReference>
<dbReference type="Proteomes" id="UP000822688">
    <property type="component" value="Chromosome 3"/>
</dbReference>
<dbReference type="PANTHER" id="PTHR20884:SF8">
    <property type="entry name" value="GDP-D-GLUCOSE PHOSPHORYLASE 1"/>
    <property type="match status" value="1"/>
</dbReference>
<comment type="caution">
    <text evidence="15">The sequence shown here is derived from an EMBL/GenBank/DDBJ whole genome shotgun (WGS) entry which is preliminary data.</text>
</comment>
<sequence length="467" mass="52302">MLTIKRVETVVSMHQQLEQVPGCGRDCLGNCCIPGAKLPLYTFGIKQTLGSNKRAHTSSDDHCVPGDVGDFNDYEADDSPQENYFLDELLLAQWEDRMVRGLFRYDVTACETKMLPGEYGFIAQLNEGRHLQKRPTEFRVDQVLQPFDPKKFNFTKVGQEEILFQFGPSEDNVSEFYEKAPVLSSPNVVAINVSPIEYGHVLLVPRVLDRLPQRIDQDSFLLALYMAAEANNPYFRLGYNSLGAFATINHLHFQAYYLAAPFPIERAPTTRVSYGRKKGGVKVYELSKFPVRGLVFEMCNSLEDLSVAVANACVYLQNNNIPYNVLITDRGSRVFVLPQCFAERQARGEVDQEILDTQVNPAVWEISGHIVLKQRKDYDLATEEYAWKLLAEVSLSAERFEEVKAECLKAAFEGPPSDSMAQPPALPNGGSYNLLEKEQAVLIKSNIHKANSMDGVVPNVGEVGVEG</sequence>
<dbReference type="GO" id="GO:0016787">
    <property type="term" value="F:hydrolase activity"/>
    <property type="evidence" value="ECO:0007669"/>
    <property type="project" value="UniProtKB-KW"/>
</dbReference>
<evidence type="ECO:0000256" key="4">
    <source>
        <dbReference type="ARBA" id="ARBA00006451"/>
    </source>
</evidence>
<dbReference type="PANTHER" id="PTHR20884">
    <property type="entry name" value="GDP-D-GLUCOSE PHOSPHORYLASE 1"/>
    <property type="match status" value="1"/>
</dbReference>
<keyword evidence="8" id="KW-0344">Guanine-nucleotide releasing factor</keyword>
<evidence type="ECO:0000313" key="16">
    <source>
        <dbReference type="Proteomes" id="UP000822688"/>
    </source>
</evidence>
<evidence type="ECO:0000256" key="1">
    <source>
        <dbReference type="ARBA" id="ARBA00000063"/>
    </source>
</evidence>
<dbReference type="GO" id="GO:0005085">
    <property type="term" value="F:guanyl-nucleotide exchange factor activity"/>
    <property type="evidence" value="ECO:0007669"/>
    <property type="project" value="UniProtKB-KW"/>
</dbReference>
<dbReference type="AlphaFoldDB" id="A0A8T0IHQ4"/>
<reference evidence="15" key="1">
    <citation type="submission" date="2020-06" db="EMBL/GenBank/DDBJ databases">
        <title>WGS assembly of Ceratodon purpureus strain R40.</title>
        <authorList>
            <person name="Carey S.B."/>
            <person name="Jenkins J."/>
            <person name="Shu S."/>
            <person name="Lovell J.T."/>
            <person name="Sreedasyam A."/>
            <person name="Maumus F."/>
            <person name="Tiley G.P."/>
            <person name="Fernandez-Pozo N."/>
            <person name="Barry K."/>
            <person name="Chen C."/>
            <person name="Wang M."/>
            <person name="Lipzen A."/>
            <person name="Daum C."/>
            <person name="Saski C.A."/>
            <person name="Payton A.C."/>
            <person name="Mcbreen J.C."/>
            <person name="Conrad R.E."/>
            <person name="Kollar L.M."/>
            <person name="Olsson S."/>
            <person name="Huttunen S."/>
            <person name="Landis J.B."/>
            <person name="Wickett N.J."/>
            <person name="Johnson M.G."/>
            <person name="Rensing S.A."/>
            <person name="Grimwood J."/>
            <person name="Schmutz J."/>
            <person name="Mcdaniel S.F."/>
        </authorList>
    </citation>
    <scope>NUCLEOTIDE SEQUENCE</scope>
    <source>
        <strain evidence="15">R40</strain>
    </source>
</reference>
<dbReference type="Pfam" id="PF26216">
    <property type="entry name" value="GDPGP1_C"/>
    <property type="match status" value="1"/>
</dbReference>
<dbReference type="InterPro" id="IPR058865">
    <property type="entry name" value="GDPGP1_C"/>
</dbReference>
<comment type="catalytic activity">
    <reaction evidence="1">
        <text>GDP-alpha-D-glucose + phosphate = alpha-D-glucose 1-phosphate + GDP + H(+)</text>
        <dbReference type="Rhea" id="RHEA:30387"/>
        <dbReference type="ChEBI" id="CHEBI:15378"/>
        <dbReference type="ChEBI" id="CHEBI:43474"/>
        <dbReference type="ChEBI" id="CHEBI:58189"/>
        <dbReference type="ChEBI" id="CHEBI:58601"/>
        <dbReference type="ChEBI" id="CHEBI:62230"/>
        <dbReference type="EC" id="2.7.7.78"/>
    </reaction>
</comment>
<dbReference type="GO" id="GO:0080048">
    <property type="term" value="F:GDP-D-glucose phosphorylase activity"/>
    <property type="evidence" value="ECO:0007669"/>
    <property type="project" value="UniProtKB-EC"/>
</dbReference>
<evidence type="ECO:0000256" key="7">
    <source>
        <dbReference type="ARBA" id="ARBA00022490"/>
    </source>
</evidence>
<evidence type="ECO:0000259" key="14">
    <source>
        <dbReference type="Pfam" id="PF26217"/>
    </source>
</evidence>
<evidence type="ECO:0000256" key="10">
    <source>
        <dbReference type="ARBA" id="ARBA00022695"/>
    </source>
</evidence>